<dbReference type="EMBL" id="BPLQ01000975">
    <property type="protein sequence ID" value="GIX76881.1"/>
    <property type="molecule type" value="Genomic_DNA"/>
</dbReference>
<sequence length="124" mass="14545">MQREENLTLINSALGYREKQQNYLCAIQYNVSREGTFSLEVDGWFIFDRYVFVLSVIHLEGPIFWELPTGSYRKVPSQPLFPYFLFSGFQILSFFSPSIFFFISKTDFVSDSLQEIQILIVVMI</sequence>
<keyword evidence="1" id="KW-0812">Transmembrane</keyword>
<evidence type="ECO:0000256" key="1">
    <source>
        <dbReference type="SAM" id="Phobius"/>
    </source>
</evidence>
<name>A0AAV4MY60_9ARAC</name>
<reference evidence="2 3" key="1">
    <citation type="submission" date="2021-06" db="EMBL/GenBank/DDBJ databases">
        <title>Caerostris darwini draft genome.</title>
        <authorList>
            <person name="Kono N."/>
            <person name="Arakawa K."/>
        </authorList>
    </citation>
    <scope>NUCLEOTIDE SEQUENCE [LARGE SCALE GENOMIC DNA]</scope>
</reference>
<evidence type="ECO:0000313" key="3">
    <source>
        <dbReference type="Proteomes" id="UP001054837"/>
    </source>
</evidence>
<gene>
    <name evidence="2" type="ORF">CDAR_387241</name>
</gene>
<accession>A0AAV4MY60</accession>
<dbReference type="Proteomes" id="UP001054837">
    <property type="component" value="Unassembled WGS sequence"/>
</dbReference>
<organism evidence="2 3">
    <name type="scientific">Caerostris darwini</name>
    <dbReference type="NCBI Taxonomy" id="1538125"/>
    <lineage>
        <taxon>Eukaryota</taxon>
        <taxon>Metazoa</taxon>
        <taxon>Ecdysozoa</taxon>
        <taxon>Arthropoda</taxon>
        <taxon>Chelicerata</taxon>
        <taxon>Arachnida</taxon>
        <taxon>Araneae</taxon>
        <taxon>Araneomorphae</taxon>
        <taxon>Entelegynae</taxon>
        <taxon>Araneoidea</taxon>
        <taxon>Araneidae</taxon>
        <taxon>Caerostris</taxon>
    </lineage>
</organism>
<protein>
    <submittedName>
        <fullName evidence="2">Uncharacterized protein</fullName>
    </submittedName>
</protein>
<feature type="transmembrane region" description="Helical" evidence="1">
    <location>
        <begin position="80"/>
        <end position="103"/>
    </location>
</feature>
<dbReference type="AlphaFoldDB" id="A0AAV4MY60"/>
<comment type="caution">
    <text evidence="2">The sequence shown here is derived from an EMBL/GenBank/DDBJ whole genome shotgun (WGS) entry which is preliminary data.</text>
</comment>
<proteinExistence type="predicted"/>
<keyword evidence="1" id="KW-0472">Membrane</keyword>
<keyword evidence="1" id="KW-1133">Transmembrane helix</keyword>
<keyword evidence="3" id="KW-1185">Reference proteome</keyword>
<evidence type="ECO:0000313" key="2">
    <source>
        <dbReference type="EMBL" id="GIX76881.1"/>
    </source>
</evidence>